<evidence type="ECO:0000313" key="14">
    <source>
        <dbReference type="Proteomes" id="UP001590950"/>
    </source>
</evidence>
<feature type="compositionally biased region" description="Pro residues" evidence="12">
    <location>
        <begin position="10"/>
        <end position="30"/>
    </location>
</feature>
<dbReference type="EMBL" id="JBEFKJ010000038">
    <property type="protein sequence ID" value="KAL2037645.1"/>
    <property type="molecule type" value="Genomic_DNA"/>
</dbReference>
<dbReference type="Pfam" id="PF05680">
    <property type="entry name" value="ATP-synt_E"/>
    <property type="match status" value="1"/>
</dbReference>
<organism evidence="13 14">
    <name type="scientific">Stereocaulon virgatum</name>
    <dbReference type="NCBI Taxonomy" id="373712"/>
    <lineage>
        <taxon>Eukaryota</taxon>
        <taxon>Fungi</taxon>
        <taxon>Dikarya</taxon>
        <taxon>Ascomycota</taxon>
        <taxon>Pezizomycotina</taxon>
        <taxon>Lecanoromycetes</taxon>
        <taxon>OSLEUM clade</taxon>
        <taxon>Lecanoromycetidae</taxon>
        <taxon>Lecanorales</taxon>
        <taxon>Lecanorineae</taxon>
        <taxon>Stereocaulaceae</taxon>
        <taxon>Stereocaulon</taxon>
    </lineage>
</organism>
<protein>
    <recommendedName>
        <fullName evidence="11">ATP synthase F(0) complex subunit e, mitochondrial</fullName>
    </recommendedName>
</protein>
<keyword evidence="10 11" id="KW-0066">ATP synthesis</keyword>
<evidence type="ECO:0000256" key="3">
    <source>
        <dbReference type="ARBA" id="ARBA00022448"/>
    </source>
</evidence>
<evidence type="ECO:0000256" key="1">
    <source>
        <dbReference type="ARBA" id="ARBA00004273"/>
    </source>
</evidence>
<name>A0ABR3ZWW0_9LECA</name>
<keyword evidence="8 11" id="KW-0496">Mitochondrion</keyword>
<reference evidence="13 14" key="1">
    <citation type="submission" date="2024-09" db="EMBL/GenBank/DDBJ databases">
        <title>Rethinking Asexuality: The Enigmatic Case of Functional Sexual Genes in Lepraria (Stereocaulaceae).</title>
        <authorList>
            <person name="Doellman M."/>
            <person name="Sun Y."/>
            <person name="Barcenas-Pena A."/>
            <person name="Lumbsch H.T."/>
            <person name="Grewe F."/>
        </authorList>
    </citation>
    <scope>NUCLEOTIDE SEQUENCE [LARGE SCALE GENOMIC DNA]</scope>
    <source>
        <strain evidence="13 14">Mercado 3170</strain>
    </source>
</reference>
<keyword evidence="3 11" id="KW-0813">Transport</keyword>
<evidence type="ECO:0000256" key="8">
    <source>
        <dbReference type="ARBA" id="ARBA00023128"/>
    </source>
</evidence>
<comment type="subunit">
    <text evidence="11">F-type ATPases have 2 components, CF(1) - the catalytic core - and CF(0) - the membrane proton channel. CF(1) and CF(0) have multiple subunits.</text>
</comment>
<evidence type="ECO:0000256" key="6">
    <source>
        <dbReference type="ARBA" id="ARBA00022792"/>
    </source>
</evidence>
<dbReference type="InterPro" id="IPR008386">
    <property type="entry name" value="ATP_synth_F0_esu_mt"/>
</dbReference>
<comment type="similarity">
    <text evidence="2 11">Belongs to the ATPase e subunit family.</text>
</comment>
<evidence type="ECO:0000256" key="12">
    <source>
        <dbReference type="SAM" id="MobiDB-lite"/>
    </source>
</evidence>
<feature type="region of interest" description="Disordered" evidence="12">
    <location>
        <begin position="1"/>
        <end position="37"/>
    </location>
</feature>
<keyword evidence="9" id="KW-0472">Membrane</keyword>
<dbReference type="Proteomes" id="UP001590950">
    <property type="component" value="Unassembled WGS sequence"/>
</dbReference>
<comment type="caution">
    <text evidence="13">The sequence shown here is derived from an EMBL/GenBank/DDBJ whole genome shotgun (WGS) entry which is preliminary data.</text>
</comment>
<evidence type="ECO:0000256" key="9">
    <source>
        <dbReference type="ARBA" id="ARBA00023136"/>
    </source>
</evidence>
<keyword evidence="6 11" id="KW-0999">Mitochondrion inner membrane</keyword>
<evidence type="ECO:0000256" key="10">
    <source>
        <dbReference type="ARBA" id="ARBA00023310"/>
    </source>
</evidence>
<proteinExistence type="inferred from homology"/>
<sequence>MASSGANVPPSHPLPFPFQSPLPPPPPSLPSQPSLTNPPLQVLRYSALATGIVYGIYHQSAILAKTKTDQIDKEYQQKSGLIQKAKAEWVKKTMPRESKTEGGGVITDPMDSKFDLEAYLTMKAADEAR</sequence>
<gene>
    <name evidence="13" type="ORF">N7G274_009590</name>
</gene>
<keyword evidence="4 11" id="KW-0138">CF(0)</keyword>
<evidence type="ECO:0000256" key="11">
    <source>
        <dbReference type="RuleBase" id="RU367005"/>
    </source>
</evidence>
<evidence type="ECO:0000256" key="7">
    <source>
        <dbReference type="ARBA" id="ARBA00023065"/>
    </source>
</evidence>
<accession>A0ABR3ZWW0</accession>
<keyword evidence="5 11" id="KW-0375">Hydrogen ion transport</keyword>
<evidence type="ECO:0000256" key="2">
    <source>
        <dbReference type="ARBA" id="ARBA00007333"/>
    </source>
</evidence>
<comment type="function">
    <text evidence="11">Subunit e, of the mitochondrial membrane ATP synthase complex (F(1)F(0) ATP synthase or Complex V) that produces ATP from ADP in the presence of a proton gradient across the membrane which is generated by electron transport complexes of the respiratory chain. ATP synthase complex consist of a soluble F(1) head domain - the catalytic core - and a membrane F(1) domain - the membrane proton channel. These two domains are linked by a central stalk rotating inside the F(1) region and a stationary peripheral stalk. During catalysis, ATP synthesis in the catalytic domain of F(1) is coupled via a rotary mechanism of the central stalk subunits to proton translocation. In vivo, can only synthesize ATP although its ATP hydrolase activity can be activated artificially in vitro. Part of the complex F(0) domain.</text>
</comment>
<evidence type="ECO:0000256" key="5">
    <source>
        <dbReference type="ARBA" id="ARBA00022781"/>
    </source>
</evidence>
<keyword evidence="14" id="KW-1185">Reference proteome</keyword>
<comment type="subcellular location">
    <subcellularLocation>
        <location evidence="1 11">Mitochondrion inner membrane</location>
    </subcellularLocation>
</comment>
<evidence type="ECO:0000313" key="13">
    <source>
        <dbReference type="EMBL" id="KAL2037645.1"/>
    </source>
</evidence>
<evidence type="ECO:0000256" key="4">
    <source>
        <dbReference type="ARBA" id="ARBA00022547"/>
    </source>
</evidence>
<keyword evidence="7 11" id="KW-0406">Ion transport</keyword>